<evidence type="ECO:0000313" key="13">
    <source>
        <dbReference type="Proteomes" id="UP000887540"/>
    </source>
</evidence>
<evidence type="ECO:0000256" key="6">
    <source>
        <dbReference type="ARBA" id="ARBA00022927"/>
    </source>
</evidence>
<dbReference type="GO" id="GO:0031201">
    <property type="term" value="C:SNARE complex"/>
    <property type="evidence" value="ECO:0007669"/>
    <property type="project" value="TreeGrafter"/>
</dbReference>
<evidence type="ECO:0000259" key="12">
    <source>
        <dbReference type="PROSITE" id="PS50192"/>
    </source>
</evidence>
<evidence type="ECO:0000256" key="5">
    <source>
        <dbReference type="ARBA" id="ARBA00022775"/>
    </source>
</evidence>
<evidence type="ECO:0000256" key="1">
    <source>
        <dbReference type="ARBA" id="ARBA00004409"/>
    </source>
</evidence>
<comment type="similarity">
    <text evidence="2">Belongs to the syntaxin family.</text>
</comment>
<sequence>MGSLKIQPPSGLTRNLTEVFVFLRNNAKQRTFDKHSIDETDEKLALIDFDVEKGTISVHSKTPPQWVNILDEVAYEMSRIKSRKSILKDLQQKHLMRPDFSDESAHTEQEKIKDLTDEVTGMFTHARRLIRLLEEAESGRSCDYVCLKDNVISSLLVTLNDVLHEFRSAQSAYDNVISSLLVTLNDVLHEFRSAQSAYVRQLDSRRQNVDSFLLAPSSSHDPFNVYGNDPSTTDPNEELTIDQVQAIIENEHMVKEREKEVIKISKSILELNSLFKDVASLILDQGTILDRIDYNIEQSVLRVKSALTNVQKAEKYQRSRKMQCIVILAGIVIFLTLLLILTKT</sequence>
<dbReference type="InterPro" id="IPR006012">
    <property type="entry name" value="Syntaxin/epimorphin_CS"/>
</dbReference>
<evidence type="ECO:0000256" key="9">
    <source>
        <dbReference type="ARBA" id="ARBA00023054"/>
    </source>
</evidence>
<keyword evidence="10 11" id="KW-0472">Membrane</keyword>
<dbReference type="Pfam" id="PF05739">
    <property type="entry name" value="SNARE"/>
    <property type="match status" value="1"/>
</dbReference>
<dbReference type="Gene3D" id="1.20.58.70">
    <property type="match status" value="2"/>
</dbReference>
<feature type="transmembrane region" description="Helical" evidence="11">
    <location>
        <begin position="322"/>
        <end position="341"/>
    </location>
</feature>
<keyword evidence="9" id="KW-0175">Coiled coil</keyword>
<dbReference type="PANTHER" id="PTHR19957:SF83">
    <property type="entry name" value="SYNTAXIN-16"/>
    <property type="match status" value="1"/>
</dbReference>
<dbReference type="InterPro" id="IPR000727">
    <property type="entry name" value="T_SNARE_dom"/>
</dbReference>
<dbReference type="GO" id="GO:0048278">
    <property type="term" value="P:vesicle docking"/>
    <property type="evidence" value="ECO:0007669"/>
    <property type="project" value="TreeGrafter"/>
</dbReference>
<dbReference type="GO" id="GO:0006886">
    <property type="term" value="P:intracellular protein transport"/>
    <property type="evidence" value="ECO:0007669"/>
    <property type="project" value="InterPro"/>
</dbReference>
<evidence type="ECO:0000256" key="8">
    <source>
        <dbReference type="ARBA" id="ARBA00023034"/>
    </source>
</evidence>
<keyword evidence="13" id="KW-1185">Reference proteome</keyword>
<dbReference type="CDD" id="cd15845">
    <property type="entry name" value="SNARE_syntaxin16"/>
    <property type="match status" value="1"/>
</dbReference>
<dbReference type="Proteomes" id="UP000887540">
    <property type="component" value="Unplaced"/>
</dbReference>
<dbReference type="WBParaSite" id="ACRNAN_Path_1288.g5034.t1">
    <property type="protein sequence ID" value="ACRNAN_Path_1288.g5034.t1"/>
    <property type="gene ID" value="ACRNAN_Path_1288.g5034"/>
</dbReference>
<dbReference type="GO" id="GO:0006836">
    <property type="term" value="P:neurotransmitter transport"/>
    <property type="evidence" value="ECO:0007669"/>
    <property type="project" value="UniProtKB-KW"/>
</dbReference>
<dbReference type="GO" id="GO:0005484">
    <property type="term" value="F:SNAP receptor activity"/>
    <property type="evidence" value="ECO:0007669"/>
    <property type="project" value="InterPro"/>
</dbReference>
<dbReference type="InterPro" id="IPR010989">
    <property type="entry name" value="SNARE"/>
</dbReference>
<dbReference type="GO" id="GO:0000139">
    <property type="term" value="C:Golgi membrane"/>
    <property type="evidence" value="ECO:0007669"/>
    <property type="project" value="UniProtKB-SubCell"/>
</dbReference>
<feature type="domain" description="T-SNARE coiled-coil homology" evidence="12">
    <location>
        <begin position="251"/>
        <end position="313"/>
    </location>
</feature>
<dbReference type="InterPro" id="IPR045242">
    <property type="entry name" value="Syntaxin"/>
</dbReference>
<dbReference type="PANTHER" id="PTHR19957">
    <property type="entry name" value="SYNTAXIN"/>
    <property type="match status" value="1"/>
</dbReference>
<dbReference type="SUPFAM" id="SSF47661">
    <property type="entry name" value="t-snare proteins"/>
    <property type="match status" value="1"/>
</dbReference>
<evidence type="ECO:0000256" key="2">
    <source>
        <dbReference type="ARBA" id="ARBA00009063"/>
    </source>
</evidence>
<dbReference type="PROSITE" id="PS50192">
    <property type="entry name" value="T_SNARE"/>
    <property type="match status" value="1"/>
</dbReference>
<dbReference type="GO" id="GO:0000149">
    <property type="term" value="F:SNARE binding"/>
    <property type="evidence" value="ECO:0007669"/>
    <property type="project" value="TreeGrafter"/>
</dbReference>
<evidence type="ECO:0000256" key="3">
    <source>
        <dbReference type="ARBA" id="ARBA00022448"/>
    </source>
</evidence>
<evidence type="ECO:0000313" key="14">
    <source>
        <dbReference type="WBParaSite" id="ACRNAN_Path_1288.g5034.t1"/>
    </source>
</evidence>
<dbReference type="GO" id="GO:0006906">
    <property type="term" value="P:vesicle fusion"/>
    <property type="evidence" value="ECO:0007669"/>
    <property type="project" value="TreeGrafter"/>
</dbReference>
<keyword evidence="5" id="KW-0532">Neurotransmitter transport</keyword>
<protein>
    <submittedName>
        <fullName evidence="14">t-SNARE coiled-coil homology domain-containing protein</fullName>
    </submittedName>
</protein>
<dbReference type="SMART" id="SM00397">
    <property type="entry name" value="t_SNARE"/>
    <property type="match status" value="1"/>
</dbReference>
<comment type="subcellular location">
    <subcellularLocation>
        <location evidence="1">Golgi apparatus membrane</location>
        <topology evidence="1">Single-pass type IV membrane protein</topology>
    </subcellularLocation>
</comment>
<dbReference type="PROSITE" id="PS00914">
    <property type="entry name" value="SYNTAXIN"/>
    <property type="match status" value="1"/>
</dbReference>
<evidence type="ECO:0000256" key="4">
    <source>
        <dbReference type="ARBA" id="ARBA00022692"/>
    </source>
</evidence>
<organism evidence="13 14">
    <name type="scientific">Acrobeloides nanus</name>
    <dbReference type="NCBI Taxonomy" id="290746"/>
    <lineage>
        <taxon>Eukaryota</taxon>
        <taxon>Metazoa</taxon>
        <taxon>Ecdysozoa</taxon>
        <taxon>Nematoda</taxon>
        <taxon>Chromadorea</taxon>
        <taxon>Rhabditida</taxon>
        <taxon>Tylenchina</taxon>
        <taxon>Cephalobomorpha</taxon>
        <taxon>Cephaloboidea</taxon>
        <taxon>Cephalobidae</taxon>
        <taxon>Acrobeloides</taxon>
    </lineage>
</organism>
<keyword evidence="8" id="KW-0333">Golgi apparatus</keyword>
<reference evidence="14" key="1">
    <citation type="submission" date="2022-11" db="UniProtKB">
        <authorList>
            <consortium name="WormBaseParasite"/>
        </authorList>
    </citation>
    <scope>IDENTIFICATION</scope>
</reference>
<keyword evidence="6" id="KW-0653">Protein transport</keyword>
<keyword evidence="4 11" id="KW-0812">Transmembrane</keyword>
<evidence type="ECO:0000256" key="7">
    <source>
        <dbReference type="ARBA" id="ARBA00022989"/>
    </source>
</evidence>
<accession>A0A914BYE6</accession>
<proteinExistence type="inferred from homology"/>
<name>A0A914BYE6_9BILA</name>
<evidence type="ECO:0000256" key="10">
    <source>
        <dbReference type="ARBA" id="ARBA00023136"/>
    </source>
</evidence>
<keyword evidence="3" id="KW-0813">Transport</keyword>
<dbReference type="AlphaFoldDB" id="A0A914BYE6"/>
<keyword evidence="7 11" id="KW-1133">Transmembrane helix</keyword>
<evidence type="ECO:0000256" key="11">
    <source>
        <dbReference type="SAM" id="Phobius"/>
    </source>
</evidence>